<evidence type="ECO:0000256" key="2">
    <source>
        <dbReference type="ARBA" id="ARBA00023043"/>
    </source>
</evidence>
<evidence type="ECO:0000313" key="5">
    <source>
        <dbReference type="Proteomes" id="UP001627154"/>
    </source>
</evidence>
<reference evidence="4 5" key="1">
    <citation type="journal article" date="2024" name="bioRxiv">
        <title>A reference genome for Trichogramma kaykai: A tiny desert-dwelling parasitoid wasp with competing sex-ratio distorters.</title>
        <authorList>
            <person name="Culotta J."/>
            <person name="Lindsey A.R."/>
        </authorList>
    </citation>
    <scope>NUCLEOTIDE SEQUENCE [LARGE SCALE GENOMIC DNA]</scope>
    <source>
        <strain evidence="4 5">KSX58</strain>
    </source>
</reference>
<dbReference type="Gene3D" id="1.25.40.20">
    <property type="entry name" value="Ankyrin repeat-containing domain"/>
    <property type="match status" value="3"/>
</dbReference>
<organism evidence="4 5">
    <name type="scientific">Trichogramma kaykai</name>
    <dbReference type="NCBI Taxonomy" id="54128"/>
    <lineage>
        <taxon>Eukaryota</taxon>
        <taxon>Metazoa</taxon>
        <taxon>Ecdysozoa</taxon>
        <taxon>Arthropoda</taxon>
        <taxon>Hexapoda</taxon>
        <taxon>Insecta</taxon>
        <taxon>Pterygota</taxon>
        <taxon>Neoptera</taxon>
        <taxon>Endopterygota</taxon>
        <taxon>Hymenoptera</taxon>
        <taxon>Apocrita</taxon>
        <taxon>Proctotrupomorpha</taxon>
        <taxon>Chalcidoidea</taxon>
        <taxon>Trichogrammatidae</taxon>
        <taxon>Trichogramma</taxon>
    </lineage>
</organism>
<dbReference type="SMART" id="SM00248">
    <property type="entry name" value="ANK"/>
    <property type="match status" value="8"/>
</dbReference>
<feature type="repeat" description="ANK" evidence="3">
    <location>
        <begin position="557"/>
        <end position="584"/>
    </location>
</feature>
<protein>
    <submittedName>
        <fullName evidence="4">Uncharacterized protein</fullName>
    </submittedName>
</protein>
<dbReference type="PANTHER" id="PTHR24198:SF165">
    <property type="entry name" value="ANKYRIN REPEAT-CONTAINING PROTEIN-RELATED"/>
    <property type="match status" value="1"/>
</dbReference>
<dbReference type="InterPro" id="IPR036770">
    <property type="entry name" value="Ankyrin_rpt-contain_sf"/>
</dbReference>
<feature type="repeat" description="ANK" evidence="3">
    <location>
        <begin position="433"/>
        <end position="465"/>
    </location>
</feature>
<accession>A0ABD2WQE1</accession>
<name>A0ABD2WQE1_9HYME</name>
<evidence type="ECO:0000256" key="3">
    <source>
        <dbReference type="PROSITE-ProRule" id="PRU00023"/>
    </source>
</evidence>
<evidence type="ECO:0000256" key="1">
    <source>
        <dbReference type="ARBA" id="ARBA00022737"/>
    </source>
</evidence>
<dbReference type="SUPFAM" id="SSF48403">
    <property type="entry name" value="Ankyrin repeat"/>
    <property type="match status" value="1"/>
</dbReference>
<evidence type="ECO:0000313" key="4">
    <source>
        <dbReference type="EMBL" id="KAL3395124.1"/>
    </source>
</evidence>
<keyword evidence="2 3" id="KW-0040">ANK repeat</keyword>
<dbReference type="Pfam" id="PF12796">
    <property type="entry name" value="Ank_2"/>
    <property type="match status" value="3"/>
</dbReference>
<dbReference type="Proteomes" id="UP001627154">
    <property type="component" value="Unassembled WGS sequence"/>
</dbReference>
<dbReference type="EMBL" id="JBJJXI010000085">
    <property type="protein sequence ID" value="KAL3395124.1"/>
    <property type="molecule type" value="Genomic_DNA"/>
</dbReference>
<dbReference type="PANTHER" id="PTHR24198">
    <property type="entry name" value="ANKYRIN REPEAT AND PROTEIN KINASE DOMAIN-CONTAINING PROTEIN"/>
    <property type="match status" value="1"/>
</dbReference>
<comment type="caution">
    <text evidence="4">The sequence shown here is derived from an EMBL/GenBank/DDBJ whole genome shotgun (WGS) entry which is preliminary data.</text>
</comment>
<dbReference type="PROSITE" id="PS50297">
    <property type="entry name" value="ANK_REP_REGION"/>
    <property type="match status" value="4"/>
</dbReference>
<keyword evidence="1" id="KW-0677">Repeat</keyword>
<gene>
    <name evidence="4" type="ORF">TKK_010740</name>
</gene>
<sequence>MAHPDNLPVQVDPYERSRFFDGRSVNWYSSEQRGKVIRRLVERRPNLRRICRPDEIDLLLYDCVEEPYDLIKLDGANRAFIDYVIASGYEDEPVISINPGNRANEPRLFPRVTALHPLAEYYYNVNRPPRTITATAKYLLDVARQLFRVFHRGDFNCVDIKTGWTHLHAACVFGFVEQVRRFLDRGQDPNCRWRETQDTLLHVAARYGNRKMMELLMSRGAKPTLLNNEKLTPLEVFLMAKHGDDVESVWMMLEAGRDEFEPDKLHECLRWAVINHLPNVTKLLLSNGADPTFDLYSRPTKNYIRYNDRSTLSLMFENFDDHKLLAMLSIMFGQRLLTVDSRDDSRHGRADPLLHMALASSRLRGLEHDRCTHTRIAWMLLKLRADPNAVNAEARTALHVICDRYQDGSSTKWFFDAIDELGLKLDIDARDSNGCTALHLAVQGRRLRSAELLLQRGADPNPTRGSEAINVRQEQGDTRVWSPLHYALSRGDVEVAELLLRNGADPNAANAEGLTPLLVICRSGCPGYTWHDGLLERFFQICDDAQLTVRLDVADNEGRTPLQWAVSSLRMRTIDVLLDRGADLASFVFPNGHCFEAHFNPAIVRDRTTELQVVANVLRTIERLESRGYDLKRSDALTIMNLFDLYAHRSEQLTRRFFRTWAIECLMELTGFRLPLECYEMIVDKDSIANADLSNICLATAV</sequence>
<dbReference type="InterPro" id="IPR002110">
    <property type="entry name" value="Ankyrin_rpt"/>
</dbReference>
<dbReference type="PROSITE" id="PS50088">
    <property type="entry name" value="ANK_REPEAT"/>
    <property type="match status" value="4"/>
</dbReference>
<keyword evidence="5" id="KW-1185">Reference proteome</keyword>
<proteinExistence type="predicted"/>
<feature type="repeat" description="ANK" evidence="3">
    <location>
        <begin position="196"/>
        <end position="228"/>
    </location>
</feature>
<dbReference type="AlphaFoldDB" id="A0ABD2WQE1"/>
<feature type="repeat" description="ANK" evidence="3">
    <location>
        <begin position="479"/>
        <end position="511"/>
    </location>
</feature>